<name>A0A0F9R6E5_9ZZZZ</name>
<gene>
    <name evidence="1" type="ORF">LCGC14_0931180</name>
</gene>
<reference evidence="1" key="1">
    <citation type="journal article" date="2015" name="Nature">
        <title>Complex archaea that bridge the gap between prokaryotes and eukaryotes.</title>
        <authorList>
            <person name="Spang A."/>
            <person name="Saw J.H."/>
            <person name="Jorgensen S.L."/>
            <person name="Zaremba-Niedzwiedzka K."/>
            <person name="Martijn J."/>
            <person name="Lind A.E."/>
            <person name="van Eijk R."/>
            <person name="Schleper C."/>
            <person name="Guy L."/>
            <person name="Ettema T.J."/>
        </authorList>
    </citation>
    <scope>NUCLEOTIDE SEQUENCE</scope>
</reference>
<evidence type="ECO:0000313" key="1">
    <source>
        <dbReference type="EMBL" id="KKN20861.1"/>
    </source>
</evidence>
<proteinExistence type="predicted"/>
<organism evidence="1">
    <name type="scientific">marine sediment metagenome</name>
    <dbReference type="NCBI Taxonomy" id="412755"/>
    <lineage>
        <taxon>unclassified sequences</taxon>
        <taxon>metagenomes</taxon>
        <taxon>ecological metagenomes</taxon>
    </lineage>
</organism>
<dbReference type="AlphaFoldDB" id="A0A0F9R6E5"/>
<sequence length="221" mass="23663">MSEDTLVKQASYQVNPEGTSGKVRLNIKGETVIADPIQQMIVDGRVFMISNQAMETARDIGNAAYTETEPAIAIDVPLGTTFIPLEIMLYQGGAVATADVTALFTVDTVARITSGNALTPRNFLINSAQPNTSLVTAKCHDEGTTALITAAPTNDITFLAKLQAEALVGGDDQDIHWSAREFIPPIIKGPGSLVIYWYGTGNPEGFYHIVWAEIPTVNAVP</sequence>
<comment type="caution">
    <text evidence="1">The sequence shown here is derived from an EMBL/GenBank/DDBJ whole genome shotgun (WGS) entry which is preliminary data.</text>
</comment>
<dbReference type="EMBL" id="LAZR01003201">
    <property type="protein sequence ID" value="KKN20861.1"/>
    <property type="molecule type" value="Genomic_DNA"/>
</dbReference>
<protein>
    <submittedName>
        <fullName evidence="1">Uncharacterized protein</fullName>
    </submittedName>
</protein>
<accession>A0A0F9R6E5</accession>